<dbReference type="SUPFAM" id="SSF49452">
    <property type="entry name" value="Starch-binding domain-like"/>
    <property type="match status" value="3"/>
</dbReference>
<dbReference type="GO" id="GO:0005737">
    <property type="term" value="C:cytoplasm"/>
    <property type="evidence" value="ECO:0007669"/>
    <property type="project" value="UniProtKB-SubCell"/>
</dbReference>
<keyword evidence="9 14" id="KW-0720">Serine protease</keyword>
<dbReference type="Pfam" id="PF13620">
    <property type="entry name" value="CarboxypepD_reg"/>
    <property type="match status" value="3"/>
</dbReference>
<dbReference type="GO" id="GO:0004556">
    <property type="term" value="F:alpha-amylase activity"/>
    <property type="evidence" value="ECO:0007669"/>
    <property type="project" value="UniProtKB-EC"/>
</dbReference>
<dbReference type="InterPro" id="IPR023828">
    <property type="entry name" value="Peptidase_S8_Ser-AS"/>
</dbReference>
<gene>
    <name evidence="19" type="ORF">SAMN05421505_10169</name>
</gene>
<dbReference type="RefSeq" id="WP_093167032.1">
    <property type="nucleotide sequence ID" value="NZ_FNCN01000001.1"/>
</dbReference>
<dbReference type="InterPro" id="IPR053879">
    <property type="entry name" value="HYDIN_VesB_CFA65-like_Ig"/>
</dbReference>
<dbReference type="InterPro" id="IPR050131">
    <property type="entry name" value="Peptidase_S8_subtilisin-like"/>
</dbReference>
<evidence type="ECO:0000256" key="12">
    <source>
        <dbReference type="ARBA" id="ARBA00030238"/>
    </source>
</evidence>
<dbReference type="EC" id="3.2.1.1" evidence="5"/>
<keyword evidence="20" id="KW-1185">Reference proteome</keyword>
<dbReference type="GO" id="GO:0004252">
    <property type="term" value="F:serine-type endopeptidase activity"/>
    <property type="evidence" value="ECO:0007669"/>
    <property type="project" value="UniProtKB-UniRule"/>
</dbReference>
<dbReference type="Gene3D" id="2.60.40.10">
    <property type="entry name" value="Immunoglobulins"/>
    <property type="match status" value="1"/>
</dbReference>
<evidence type="ECO:0000256" key="14">
    <source>
        <dbReference type="PROSITE-ProRule" id="PRU01240"/>
    </source>
</evidence>
<keyword evidence="15" id="KW-0732">Signal</keyword>
<dbReference type="PANTHER" id="PTHR43806:SF67">
    <property type="entry name" value="EGF-LIKE DOMAIN-CONTAINING PROTEIN"/>
    <property type="match status" value="1"/>
</dbReference>
<feature type="domain" description="HYDIN/VesB/CFA65-like Ig-like" evidence="18">
    <location>
        <begin position="927"/>
        <end position="990"/>
    </location>
</feature>
<keyword evidence="8 14" id="KW-0378">Hydrolase</keyword>
<dbReference type="InterPro" id="IPR000209">
    <property type="entry name" value="Peptidase_S8/S53_dom"/>
</dbReference>
<dbReference type="OrthoDB" id="9813435at2"/>
<evidence type="ECO:0000256" key="6">
    <source>
        <dbReference type="ARBA" id="ARBA00022490"/>
    </source>
</evidence>
<sequence length="1178" mass="123339">MPRSLRRWRPVLLSTLTALALVLPHGAAQAAPEPAPASVSASVSVKIHKALRSELSAGRATDFLVRLKEVTDLGAAAKAASKADKGAHVLAAKSAHADKSQAGLRTLLTSRKAEFTPFWIVNAVKVKGGSALADEIAALAEVESIEPDRELPRPTAAPGKELPKVNAVEWNIDRVNAPKAWNELGARGDGIVVANIDTGVQYDHPALVEKYRGRKADGTFDHNYNWNGSSECNPRTVPCDWDSHGTHTMGTMVGGVPTETIGVAPNAKWIAASVCDWEHCSDGELIAAGQWLLAPTDLTGRNPRPDLAPHVINNSWGGAPAQRWWYKPVLDAWIAAGIFPAFANGNRGPACATSDSPGDNIEAYSAGAFDTAGAIAPFSGRGASGDGQVKPNIAAPGVNVRSAGRNSGYYSSSGTSMASPHVAAAVALIWSAAPHIKGDVAATRELLDSTAIDVDDTSCGGTAANNNVWGEGRLDAFAAVREAPALNAGLRGTLRSGTEPVADAVVALAGPSKRKTTTKADGTYALTHVRPGTYQLTARKFGYDIANTTVTVTAGQTAVQDLTLALQPRHTVTGTVTDDSAPDSPVAVEAVDTPERTATDAAGRYRLSLPAGTYTLKVAPPAGRCSRATDVQVTVAGDTTKDIALPRRTDAFGYGCVRGKEPYVAGTTRLPLVGRAASTQVALPFAFPFYGEAHSTVWVGAGAALDFHGGRSWFNRPVPGPYRTPAVLPLWDDLVIDGQAGVYTAVLGTAPSRTFVVEWRDVAFHGHPTARVSVSALLGETGTISLRYRGVRDELAAGASATIGIESSDGTAFSFAHETPALTDGQSITFTSPHGVLTGTVTDANDGKPLAGARVAIGDSLTVTTGQDGAYITHVPIGDHRITMSKEHYGPLTRPATVTAGGHARLDAALITGRVSASLGETDLLTPANSTKSVTFVLTNLGGSAAPYTLHVEPVAAWLTATPAEGTLAPGASTTVTLTADSSGVPSGTYRKGTVKVRSASGRNPQIDIPVTLVIPSTRIAVDAGGTRDTVDSAGERWTADRPYTAGGHGYVSTRNRTHSTTATIKDTADQALFQQARAAMSEYRFDNLASGYYTVELGFAETRNSRPERRVFDVYAEGDLAVPALDLAQEVGVRTATVRQYTVKVTDGRLNIRFVSRTGTPIVSTVRVSDRPDRTTP</sequence>
<evidence type="ECO:0000256" key="5">
    <source>
        <dbReference type="ARBA" id="ARBA00012595"/>
    </source>
</evidence>
<dbReference type="InterPro" id="IPR013783">
    <property type="entry name" value="Ig-like_fold"/>
</dbReference>
<dbReference type="GO" id="GO:0006508">
    <property type="term" value="P:proteolysis"/>
    <property type="evidence" value="ECO:0007669"/>
    <property type="project" value="UniProtKB-KW"/>
</dbReference>
<evidence type="ECO:0000256" key="10">
    <source>
        <dbReference type="ARBA" id="ARBA00023069"/>
    </source>
</evidence>
<feature type="active site" description="Charge relay system" evidence="13 14">
    <location>
        <position position="244"/>
    </location>
</feature>
<dbReference type="InterPro" id="IPR008979">
    <property type="entry name" value="Galactose-bd-like_sf"/>
</dbReference>
<evidence type="ECO:0000256" key="7">
    <source>
        <dbReference type="ARBA" id="ARBA00022670"/>
    </source>
</evidence>
<evidence type="ECO:0000256" key="2">
    <source>
        <dbReference type="ARBA" id="ARBA00004138"/>
    </source>
</evidence>
<comment type="subcellular location">
    <subcellularLocation>
        <location evidence="2">Cell projection</location>
        <location evidence="2">Cilium</location>
    </subcellularLocation>
    <subcellularLocation>
        <location evidence="3">Cytoplasm</location>
    </subcellularLocation>
</comment>
<evidence type="ECO:0000256" key="8">
    <source>
        <dbReference type="ARBA" id="ARBA00022801"/>
    </source>
</evidence>
<dbReference type="PRINTS" id="PR00723">
    <property type="entry name" value="SUBTILISIN"/>
</dbReference>
<dbReference type="PROSITE" id="PS00138">
    <property type="entry name" value="SUBTILASE_SER"/>
    <property type="match status" value="1"/>
</dbReference>
<evidence type="ECO:0000256" key="4">
    <source>
        <dbReference type="ARBA" id="ARBA00011073"/>
    </source>
</evidence>
<dbReference type="Proteomes" id="UP000198923">
    <property type="component" value="Unassembled WGS sequence"/>
</dbReference>
<keyword evidence="11" id="KW-0966">Cell projection</keyword>
<dbReference type="PROSITE" id="PS51892">
    <property type="entry name" value="SUBTILASE"/>
    <property type="match status" value="1"/>
</dbReference>
<organism evidence="19 20">
    <name type="scientific">Sinosporangium album</name>
    <dbReference type="NCBI Taxonomy" id="504805"/>
    <lineage>
        <taxon>Bacteria</taxon>
        <taxon>Bacillati</taxon>
        <taxon>Actinomycetota</taxon>
        <taxon>Actinomycetes</taxon>
        <taxon>Streptosporangiales</taxon>
        <taxon>Streptosporangiaceae</taxon>
        <taxon>Sinosporangium</taxon>
    </lineage>
</organism>
<comment type="catalytic activity">
    <reaction evidence="1">
        <text>Endohydrolysis of (1-&gt;4)-alpha-D-glucosidic linkages in polysaccharides containing three or more (1-&gt;4)-alpha-linked D-glucose units.</text>
        <dbReference type="EC" id="3.2.1.1"/>
    </reaction>
</comment>
<dbReference type="Pfam" id="PF22544">
    <property type="entry name" value="HYDIN_VesB_CFA65-like_Ig"/>
    <property type="match status" value="1"/>
</dbReference>
<dbReference type="Pfam" id="PF00082">
    <property type="entry name" value="Peptidase_S8"/>
    <property type="match status" value="1"/>
</dbReference>
<keyword evidence="10" id="KW-0969">Cilium</keyword>
<dbReference type="Gene3D" id="3.40.50.200">
    <property type="entry name" value="Peptidase S8/S53 domain"/>
    <property type="match status" value="1"/>
</dbReference>
<keyword evidence="6" id="KW-0963">Cytoplasm</keyword>
<evidence type="ECO:0000313" key="20">
    <source>
        <dbReference type="Proteomes" id="UP000198923"/>
    </source>
</evidence>
<evidence type="ECO:0000259" key="16">
    <source>
        <dbReference type="Pfam" id="PF00082"/>
    </source>
</evidence>
<reference evidence="19 20" key="1">
    <citation type="submission" date="2016-10" db="EMBL/GenBank/DDBJ databases">
        <authorList>
            <person name="de Groot N.N."/>
        </authorList>
    </citation>
    <scope>NUCLEOTIDE SEQUENCE [LARGE SCALE GENOMIC DNA]</scope>
    <source>
        <strain evidence="19 20">CPCC 201354</strain>
    </source>
</reference>
<keyword evidence="7 14" id="KW-0645">Protease</keyword>
<dbReference type="GO" id="GO:0005975">
    <property type="term" value="P:carbohydrate metabolic process"/>
    <property type="evidence" value="ECO:0007669"/>
    <property type="project" value="UniProtKB-ARBA"/>
</dbReference>
<accession>A0A1G7QP76</accession>
<evidence type="ECO:0000313" key="19">
    <source>
        <dbReference type="EMBL" id="SDG00347.1"/>
    </source>
</evidence>
<dbReference type="PANTHER" id="PTHR43806">
    <property type="entry name" value="PEPTIDASE S8"/>
    <property type="match status" value="1"/>
</dbReference>
<evidence type="ECO:0000256" key="9">
    <source>
        <dbReference type="ARBA" id="ARBA00022825"/>
    </source>
</evidence>
<evidence type="ECO:0000256" key="1">
    <source>
        <dbReference type="ARBA" id="ARBA00000548"/>
    </source>
</evidence>
<feature type="domain" description="Peptidase S8/S53" evidence="16">
    <location>
        <begin position="188"/>
        <end position="457"/>
    </location>
</feature>
<evidence type="ECO:0000256" key="15">
    <source>
        <dbReference type="SAM" id="SignalP"/>
    </source>
</evidence>
<dbReference type="AlphaFoldDB" id="A0A1G7QP76"/>
<dbReference type="STRING" id="504805.SAMN05421505_10169"/>
<evidence type="ECO:0000256" key="13">
    <source>
        <dbReference type="PIRSR" id="PIRSR615500-1"/>
    </source>
</evidence>
<evidence type="ECO:0000256" key="3">
    <source>
        <dbReference type="ARBA" id="ARBA00004496"/>
    </source>
</evidence>
<name>A0A1G7QP76_9ACTN</name>
<dbReference type="Gene3D" id="2.60.40.1120">
    <property type="entry name" value="Carboxypeptidase-like, regulatory domain"/>
    <property type="match status" value="3"/>
</dbReference>
<dbReference type="Pfam" id="PF11721">
    <property type="entry name" value="Malectin"/>
    <property type="match status" value="1"/>
</dbReference>
<dbReference type="GO" id="GO:0030246">
    <property type="term" value="F:carbohydrate binding"/>
    <property type="evidence" value="ECO:0007669"/>
    <property type="project" value="InterPro"/>
</dbReference>
<feature type="active site" description="Charge relay system" evidence="13 14">
    <location>
        <position position="416"/>
    </location>
</feature>
<feature type="chain" id="PRO_5011649327" description="alpha-amylase" evidence="15">
    <location>
        <begin position="31"/>
        <end position="1178"/>
    </location>
</feature>
<evidence type="ECO:0000259" key="18">
    <source>
        <dbReference type="Pfam" id="PF22544"/>
    </source>
</evidence>
<dbReference type="InterPro" id="IPR015500">
    <property type="entry name" value="Peptidase_S8_subtilisin-rel"/>
</dbReference>
<dbReference type="SUPFAM" id="SSF52743">
    <property type="entry name" value="Subtilisin-like"/>
    <property type="match status" value="1"/>
</dbReference>
<feature type="signal peptide" evidence="15">
    <location>
        <begin position="1"/>
        <end position="30"/>
    </location>
</feature>
<dbReference type="InterPro" id="IPR021720">
    <property type="entry name" value="Malectin_dom"/>
</dbReference>
<dbReference type="InterPro" id="IPR013784">
    <property type="entry name" value="Carb-bd-like_fold"/>
</dbReference>
<comment type="similarity">
    <text evidence="4 14">Belongs to the peptidase S8 family.</text>
</comment>
<feature type="domain" description="Malectin" evidence="17">
    <location>
        <begin position="1020"/>
        <end position="1173"/>
    </location>
</feature>
<dbReference type="SUPFAM" id="SSF49785">
    <property type="entry name" value="Galactose-binding domain-like"/>
    <property type="match status" value="1"/>
</dbReference>
<proteinExistence type="inferred from homology"/>
<evidence type="ECO:0000259" key="17">
    <source>
        <dbReference type="Pfam" id="PF11721"/>
    </source>
</evidence>
<protein>
    <recommendedName>
        <fullName evidence="5">alpha-amylase</fullName>
        <ecNumber evidence="5">3.2.1.1</ecNumber>
    </recommendedName>
    <alternativeName>
        <fullName evidence="12">1,4-alpha-D-glucan glucanohydrolase</fullName>
    </alternativeName>
</protein>
<dbReference type="Gene3D" id="2.60.120.430">
    <property type="entry name" value="Galactose-binding lectin"/>
    <property type="match status" value="1"/>
</dbReference>
<dbReference type="InterPro" id="IPR036852">
    <property type="entry name" value="Peptidase_S8/S53_dom_sf"/>
</dbReference>
<dbReference type="EMBL" id="FNCN01000001">
    <property type="protein sequence ID" value="SDG00347.1"/>
    <property type="molecule type" value="Genomic_DNA"/>
</dbReference>
<feature type="active site" description="Charge relay system" evidence="13 14">
    <location>
        <position position="197"/>
    </location>
</feature>
<evidence type="ECO:0000256" key="11">
    <source>
        <dbReference type="ARBA" id="ARBA00023273"/>
    </source>
</evidence>